<organism evidence="8">
    <name type="scientific">marine sediment metagenome</name>
    <dbReference type="NCBI Taxonomy" id="412755"/>
    <lineage>
        <taxon>unclassified sequences</taxon>
        <taxon>metagenomes</taxon>
        <taxon>ecological metagenomes</taxon>
    </lineage>
</organism>
<keyword evidence="5" id="KW-0408">Iron</keyword>
<keyword evidence="3" id="KW-0949">S-adenosyl-L-methionine</keyword>
<gene>
    <name evidence="8" type="ORF">S01H1_68090</name>
</gene>
<evidence type="ECO:0000256" key="4">
    <source>
        <dbReference type="ARBA" id="ARBA00022723"/>
    </source>
</evidence>
<dbReference type="PANTHER" id="PTHR11228:SF34">
    <property type="entry name" value="TUNGSTEN-CONTAINING ALDEHYDE FERREDOXIN OXIDOREDUCTASE COFACTOR MODIFYING PROTEIN"/>
    <property type="match status" value="1"/>
</dbReference>
<accession>X0X2M8</accession>
<proteinExistence type="predicted"/>
<evidence type="ECO:0000256" key="2">
    <source>
        <dbReference type="ARBA" id="ARBA00022485"/>
    </source>
</evidence>
<keyword evidence="4" id="KW-0479">Metal-binding</keyword>
<dbReference type="PROSITE" id="PS51918">
    <property type="entry name" value="RADICAL_SAM"/>
    <property type="match status" value="1"/>
</dbReference>
<dbReference type="PROSITE" id="PS01305">
    <property type="entry name" value="MOAA_NIFB_PQQE"/>
    <property type="match status" value="1"/>
</dbReference>
<dbReference type="GO" id="GO:0046872">
    <property type="term" value="F:metal ion binding"/>
    <property type="evidence" value="ECO:0007669"/>
    <property type="project" value="UniProtKB-KW"/>
</dbReference>
<feature type="non-terminal residue" evidence="8">
    <location>
        <position position="1"/>
    </location>
</feature>
<keyword evidence="6" id="KW-0411">Iron-sulfur</keyword>
<dbReference type="CDD" id="cd01335">
    <property type="entry name" value="Radical_SAM"/>
    <property type="match status" value="1"/>
</dbReference>
<dbReference type="GO" id="GO:0003824">
    <property type="term" value="F:catalytic activity"/>
    <property type="evidence" value="ECO:0007669"/>
    <property type="project" value="InterPro"/>
</dbReference>
<evidence type="ECO:0000256" key="5">
    <source>
        <dbReference type="ARBA" id="ARBA00023004"/>
    </source>
</evidence>
<dbReference type="InterPro" id="IPR050377">
    <property type="entry name" value="Radical_SAM_PqqE_MftC-like"/>
</dbReference>
<dbReference type="EMBL" id="BARS01045142">
    <property type="protein sequence ID" value="GAG29682.1"/>
    <property type="molecule type" value="Genomic_DNA"/>
</dbReference>
<keyword evidence="2" id="KW-0004">4Fe-4S</keyword>
<reference evidence="8" key="1">
    <citation type="journal article" date="2014" name="Front. Microbiol.">
        <title>High frequency of phylogenetically diverse reductive dehalogenase-homologous genes in deep subseafloor sedimentary metagenomes.</title>
        <authorList>
            <person name="Kawai M."/>
            <person name="Futagami T."/>
            <person name="Toyoda A."/>
            <person name="Takaki Y."/>
            <person name="Nishi S."/>
            <person name="Hori S."/>
            <person name="Arai W."/>
            <person name="Tsubouchi T."/>
            <person name="Morono Y."/>
            <person name="Uchiyama I."/>
            <person name="Ito T."/>
            <person name="Fujiyama A."/>
            <person name="Inagaki F."/>
            <person name="Takami H."/>
        </authorList>
    </citation>
    <scope>NUCLEOTIDE SEQUENCE</scope>
    <source>
        <strain evidence="8">Expedition CK06-06</strain>
    </source>
</reference>
<evidence type="ECO:0000313" key="8">
    <source>
        <dbReference type="EMBL" id="GAG29682.1"/>
    </source>
</evidence>
<dbReference type="InterPro" id="IPR000385">
    <property type="entry name" value="MoaA_NifB_PqqE_Fe-S-bd_CS"/>
</dbReference>
<comment type="cofactor">
    <cofactor evidence="1">
        <name>[4Fe-4S] cluster</name>
        <dbReference type="ChEBI" id="CHEBI:49883"/>
    </cofactor>
</comment>
<evidence type="ECO:0000259" key="7">
    <source>
        <dbReference type="PROSITE" id="PS51918"/>
    </source>
</evidence>
<dbReference type="AlphaFoldDB" id="X0X2M8"/>
<evidence type="ECO:0000256" key="6">
    <source>
        <dbReference type="ARBA" id="ARBA00023014"/>
    </source>
</evidence>
<sequence length="249" mass="29435">SPHRNQAMKYKEIYNFRRKINFYKELCERPDKLGFALYRFKWNFYPRFHLVPRFPLHVDIEVTDACNLRCIMCVHGTGTKIETGSMDPDFAKEMIRQSADGGAYSLKFNWRGEPALYRHLPQLIRFAKENGIREVQLNTNGLPFTPGTISEYLDSGLDRIIISVDGNSKETYEKIRIGGDFNRLVRNIESFVQQKRDRMQSKPFVRVQLVRMQENLFEIEDFRRRWEKRVDDIRISDVTDRGQRANSGL</sequence>
<feature type="domain" description="Radical SAM core" evidence="7">
    <location>
        <begin position="52"/>
        <end position="249"/>
    </location>
</feature>
<dbReference type="SUPFAM" id="SSF102114">
    <property type="entry name" value="Radical SAM enzymes"/>
    <property type="match status" value="1"/>
</dbReference>
<comment type="caution">
    <text evidence="8">The sequence shown here is derived from an EMBL/GenBank/DDBJ whole genome shotgun (WGS) entry which is preliminary data.</text>
</comment>
<dbReference type="GO" id="GO:0051539">
    <property type="term" value="F:4 iron, 4 sulfur cluster binding"/>
    <property type="evidence" value="ECO:0007669"/>
    <property type="project" value="UniProtKB-KW"/>
</dbReference>
<dbReference type="SFLD" id="SFLDS00029">
    <property type="entry name" value="Radical_SAM"/>
    <property type="match status" value="1"/>
</dbReference>
<feature type="non-terminal residue" evidence="8">
    <location>
        <position position="249"/>
    </location>
</feature>
<name>X0X2M8_9ZZZZ</name>
<dbReference type="PANTHER" id="PTHR11228">
    <property type="entry name" value="RADICAL SAM DOMAIN PROTEIN"/>
    <property type="match status" value="1"/>
</dbReference>
<protein>
    <recommendedName>
        <fullName evidence="7">Radical SAM core domain-containing protein</fullName>
    </recommendedName>
</protein>
<dbReference type="Gene3D" id="3.20.20.70">
    <property type="entry name" value="Aldolase class I"/>
    <property type="match status" value="1"/>
</dbReference>
<dbReference type="InterPro" id="IPR058240">
    <property type="entry name" value="rSAM_sf"/>
</dbReference>
<dbReference type="SFLD" id="SFLDG01067">
    <property type="entry name" value="SPASM/twitch_domain_containing"/>
    <property type="match status" value="1"/>
</dbReference>
<dbReference type="InterPro" id="IPR007197">
    <property type="entry name" value="rSAM"/>
</dbReference>
<evidence type="ECO:0000256" key="3">
    <source>
        <dbReference type="ARBA" id="ARBA00022691"/>
    </source>
</evidence>
<dbReference type="InterPro" id="IPR013785">
    <property type="entry name" value="Aldolase_TIM"/>
</dbReference>
<dbReference type="Pfam" id="PF04055">
    <property type="entry name" value="Radical_SAM"/>
    <property type="match status" value="1"/>
</dbReference>
<evidence type="ECO:0000256" key="1">
    <source>
        <dbReference type="ARBA" id="ARBA00001966"/>
    </source>
</evidence>